<gene>
    <name evidence="5" type="ORF">JI435_424780</name>
</gene>
<evidence type="ECO:0000256" key="4">
    <source>
        <dbReference type="ARBA" id="ARBA00023242"/>
    </source>
</evidence>
<dbReference type="Proteomes" id="UP000663193">
    <property type="component" value="Chromosome 23"/>
</dbReference>
<name>A0A7U2IDA4_PHANO</name>
<dbReference type="PANTHER" id="PTHR14577">
    <property type="entry name" value="NUCLEOLAR PROTEIN 12"/>
    <property type="match status" value="1"/>
</dbReference>
<reference evidence="6" key="1">
    <citation type="journal article" date="2021" name="BMC Genomics">
        <title>Chromosome-level genome assembly and manually-curated proteome of model necrotroph Parastagonospora nodorum Sn15 reveals a genome-wide trove of candidate effector homologs, and redundancy of virulence-related functions within an accessory chromosome.</title>
        <authorList>
            <person name="Bertazzoni S."/>
            <person name="Jones D.A.B."/>
            <person name="Phan H.T."/>
            <person name="Tan K.-C."/>
            <person name="Hane J.K."/>
        </authorList>
    </citation>
    <scope>NUCLEOTIDE SEQUENCE [LARGE SCALE GENOMIC DNA]</scope>
    <source>
        <strain evidence="6">SN15 / ATCC MYA-4574 / FGSC 10173)</strain>
    </source>
</reference>
<dbReference type="KEGG" id="pno:SNOG_16212"/>
<organism evidence="5 6">
    <name type="scientific">Phaeosphaeria nodorum (strain SN15 / ATCC MYA-4574 / FGSC 10173)</name>
    <name type="common">Glume blotch fungus</name>
    <name type="synonym">Parastagonospora nodorum</name>
    <dbReference type="NCBI Taxonomy" id="321614"/>
    <lineage>
        <taxon>Eukaryota</taxon>
        <taxon>Fungi</taxon>
        <taxon>Dikarya</taxon>
        <taxon>Ascomycota</taxon>
        <taxon>Pezizomycotina</taxon>
        <taxon>Dothideomycetes</taxon>
        <taxon>Pleosporomycetidae</taxon>
        <taxon>Pleosporales</taxon>
        <taxon>Pleosporineae</taxon>
        <taxon>Phaeosphaeriaceae</taxon>
        <taxon>Parastagonospora</taxon>
    </lineage>
</organism>
<evidence type="ECO:0000256" key="3">
    <source>
        <dbReference type="ARBA" id="ARBA00023054"/>
    </source>
</evidence>
<dbReference type="VEuPathDB" id="FungiDB:JI435_424780"/>
<dbReference type="AlphaFoldDB" id="A0A7U2IDA4"/>
<evidence type="ECO:0000313" key="5">
    <source>
        <dbReference type="EMBL" id="QRD07736.1"/>
    </source>
</evidence>
<dbReference type="GO" id="GO:0005730">
    <property type="term" value="C:nucleolus"/>
    <property type="evidence" value="ECO:0007669"/>
    <property type="project" value="UniProtKB-SubCell"/>
</dbReference>
<evidence type="ECO:0000313" key="6">
    <source>
        <dbReference type="Proteomes" id="UP000663193"/>
    </source>
</evidence>
<dbReference type="Pfam" id="PF09805">
    <property type="entry name" value="Nop25"/>
    <property type="match status" value="1"/>
</dbReference>
<evidence type="ECO:0008006" key="7">
    <source>
        <dbReference type="Google" id="ProtNLM"/>
    </source>
</evidence>
<evidence type="ECO:0000256" key="2">
    <source>
        <dbReference type="ARBA" id="ARBA00007175"/>
    </source>
</evidence>
<dbReference type="InterPro" id="IPR019186">
    <property type="entry name" value="Nucleolar_protein_12"/>
</dbReference>
<proteinExistence type="inferred from homology"/>
<dbReference type="RefSeq" id="XP_001806336.1">
    <property type="nucleotide sequence ID" value="XM_001806284.1"/>
</dbReference>
<comment type="similarity">
    <text evidence="2">Belongs to the RRP17 family.</text>
</comment>
<sequence>MGPPKKKRKIAGTVPEKIECDFSAREEYVTDFHKRKVARQKFAQDEAAKREEEKLRFRKEVTSQLLVIDLERRQGSAELVLQFTMRLSL</sequence>
<dbReference type="EMBL" id="CP069045">
    <property type="protein sequence ID" value="QRD07736.1"/>
    <property type="molecule type" value="Genomic_DNA"/>
</dbReference>
<accession>A0A7U2IDA4</accession>
<keyword evidence="6" id="KW-1185">Reference proteome</keyword>
<evidence type="ECO:0000256" key="1">
    <source>
        <dbReference type="ARBA" id="ARBA00004604"/>
    </source>
</evidence>
<comment type="subcellular location">
    <subcellularLocation>
        <location evidence="1">Nucleus</location>
        <location evidence="1">Nucleolus</location>
    </subcellularLocation>
</comment>
<dbReference type="PANTHER" id="PTHR14577:SF0">
    <property type="entry name" value="NUCLEOLAR PROTEIN 12"/>
    <property type="match status" value="1"/>
</dbReference>
<protein>
    <recommendedName>
        <fullName evidence="7">Nucleolar protein 12</fullName>
    </recommendedName>
</protein>
<dbReference type="OrthoDB" id="551633at2759"/>
<keyword evidence="4" id="KW-0539">Nucleus</keyword>
<keyword evidence="3" id="KW-0175">Coiled coil</keyword>